<dbReference type="AlphaFoldDB" id="A0A6L5YHQ4"/>
<feature type="compositionally biased region" description="Basic and acidic residues" evidence="10">
    <location>
        <begin position="61"/>
        <end position="90"/>
    </location>
</feature>
<dbReference type="GO" id="GO:0005829">
    <property type="term" value="C:cytosol"/>
    <property type="evidence" value="ECO:0007669"/>
    <property type="project" value="TreeGrafter"/>
</dbReference>
<comment type="caution">
    <text evidence="12">The sequence shown here is derived from an EMBL/GenBank/DDBJ whole genome shotgun (WGS) entry which is preliminary data.</text>
</comment>
<keyword evidence="6 8" id="KW-0342">GTP-binding</keyword>
<dbReference type="SUPFAM" id="SSF52156">
    <property type="entry name" value="Initiation factor IF2/eIF5b, domain 3"/>
    <property type="match status" value="1"/>
</dbReference>
<feature type="compositionally biased region" description="Low complexity" evidence="10">
    <location>
        <begin position="117"/>
        <end position="148"/>
    </location>
</feature>
<dbReference type="SUPFAM" id="SSF50447">
    <property type="entry name" value="Translation proteins"/>
    <property type="match status" value="2"/>
</dbReference>
<keyword evidence="3 8" id="KW-0396">Initiation factor</keyword>
<dbReference type="Gene3D" id="3.40.50.300">
    <property type="entry name" value="P-loop containing nucleotide triphosphate hydrolases"/>
    <property type="match status" value="1"/>
</dbReference>
<dbReference type="Pfam" id="PF22042">
    <property type="entry name" value="EF-G_D2"/>
    <property type="match status" value="1"/>
</dbReference>
<dbReference type="CDD" id="cd03692">
    <property type="entry name" value="mtIF2_IVc"/>
    <property type="match status" value="1"/>
</dbReference>
<feature type="compositionally biased region" description="Basic and acidic residues" evidence="10">
    <location>
        <begin position="332"/>
        <end position="353"/>
    </location>
</feature>
<organism evidence="12 13">
    <name type="scientific">Waltera intestinalis</name>
    <dbReference type="NCBI Taxonomy" id="2606635"/>
    <lineage>
        <taxon>Bacteria</taxon>
        <taxon>Bacillati</taxon>
        <taxon>Bacillota</taxon>
        <taxon>Clostridia</taxon>
        <taxon>Lachnospirales</taxon>
        <taxon>Lachnospiraceae</taxon>
        <taxon>Waltera</taxon>
    </lineage>
</organism>
<evidence type="ECO:0000256" key="9">
    <source>
        <dbReference type="RuleBase" id="RU000644"/>
    </source>
</evidence>
<dbReference type="InterPro" id="IPR000178">
    <property type="entry name" value="TF_IF2_bacterial-like"/>
</dbReference>
<dbReference type="Pfam" id="PF00009">
    <property type="entry name" value="GTP_EFTU"/>
    <property type="match status" value="1"/>
</dbReference>
<dbReference type="FunFam" id="3.40.50.300:FF:000019">
    <property type="entry name" value="Translation initiation factor IF-2"/>
    <property type="match status" value="1"/>
</dbReference>
<dbReference type="GO" id="GO:0003924">
    <property type="term" value="F:GTPase activity"/>
    <property type="evidence" value="ECO:0007669"/>
    <property type="project" value="UniProtKB-UniRule"/>
</dbReference>
<dbReference type="FunFam" id="2.40.30.10:FF:000007">
    <property type="entry name" value="Translation initiation factor IF-2"/>
    <property type="match status" value="1"/>
</dbReference>
<dbReference type="InterPro" id="IPR009000">
    <property type="entry name" value="Transl_B-barrel_sf"/>
</dbReference>
<dbReference type="RefSeq" id="WP_154495728.1">
    <property type="nucleotide sequence ID" value="NZ_VUMU01000004.1"/>
</dbReference>
<dbReference type="CDD" id="cd03702">
    <property type="entry name" value="IF2_mtIF2_II"/>
    <property type="match status" value="1"/>
</dbReference>
<keyword evidence="13" id="KW-1185">Reference proteome</keyword>
<dbReference type="Gene3D" id="2.40.30.10">
    <property type="entry name" value="Translation factors"/>
    <property type="match status" value="2"/>
</dbReference>
<dbReference type="PROSITE" id="PS01176">
    <property type="entry name" value="IF2"/>
    <property type="match status" value="1"/>
</dbReference>
<dbReference type="HAMAP" id="MF_00100_B">
    <property type="entry name" value="IF_2_B"/>
    <property type="match status" value="1"/>
</dbReference>
<proteinExistence type="inferred from homology"/>
<accession>A0A6L5YHQ4</accession>
<dbReference type="SUPFAM" id="SSF52540">
    <property type="entry name" value="P-loop containing nucleoside triphosphate hydrolases"/>
    <property type="match status" value="1"/>
</dbReference>
<feature type="compositionally biased region" description="Low complexity" evidence="10">
    <location>
        <begin position="190"/>
        <end position="212"/>
    </location>
</feature>
<feature type="compositionally biased region" description="Polar residues" evidence="10">
    <location>
        <begin position="221"/>
        <end position="241"/>
    </location>
</feature>
<dbReference type="Pfam" id="PF04760">
    <property type="entry name" value="IF2_N"/>
    <property type="match status" value="2"/>
</dbReference>
<dbReference type="PROSITE" id="PS51722">
    <property type="entry name" value="G_TR_2"/>
    <property type="match status" value="1"/>
</dbReference>
<comment type="function">
    <text evidence="7 8 9">One of the essential components for the initiation of protein synthesis. Protects formylmethionyl-tRNA from spontaneous hydrolysis and promotes its binding to the 30S ribosomal subunits. Also involved in the hydrolysis of GTP during the formation of the 70S ribosomal complex.</text>
</comment>
<comment type="similarity">
    <text evidence="1 8 9">Belongs to the TRAFAC class translation factor GTPase superfamily. Classic translation factor GTPase family. IF-2 subfamily.</text>
</comment>
<dbReference type="PANTHER" id="PTHR43381">
    <property type="entry name" value="TRANSLATION INITIATION FACTOR IF-2-RELATED"/>
    <property type="match status" value="1"/>
</dbReference>
<dbReference type="Gene3D" id="3.40.50.10050">
    <property type="entry name" value="Translation initiation factor IF- 2, domain 3"/>
    <property type="match status" value="1"/>
</dbReference>
<evidence type="ECO:0000256" key="3">
    <source>
        <dbReference type="ARBA" id="ARBA00022540"/>
    </source>
</evidence>
<sequence length="972" mass="106169">MAKIKVHELAKELELQSKDILNFLQEKGIEAKAAQSSLEEDAAALVRNSLGQKKAAAAPAVEKEAPAKAENTKPVEEKAQEETKSPEETKKKKKIIFVSNPQNSKMPGQRQGGQNGQGQRNAGGQRPNQGQNNRYQNNGYQNNSYNNRVQAQTPVRPIKPLTPPSPTPSVAMVPGNKGQQPAKKPVNNTAAAQAPVKEQAAQNTNTAAAQARPADRPAERPQNNNRDNRQSGYGQNNYGQNRDNRGQNDRGQGSRQGGQNANRGGMGNGRPQGGGFNRQGRPGMEGGQGDRRNNGNGERGYGNNGRDQRGNGGSGNRFGDNRQNKGFAPEPAGKDIEKKREDEKRRFSQEKDNKRSKKDHIYEDEDALKNKPGRFIKPEKKKEAVQEEQIKVIVLPESITIKELAEKMKLQPAAIIKKLFLEGKIVTVNQEISYEDAENIAMEYDILCEKEVKVDVIEELLKEDEEDEADLVERPPVICVMGHVDHGKTSLLDAIRKTNVTEREAGGITQHIGAYTVNVGDRKITFLDTPGHEAFTAMRMRGANATDIAILVVAADDGVMPQTVEAINHAKAAGVEIIVAVNKIDKPSANIDRVKQELAEYELIPEDWGGSTVFAPVSAKSGEGIDQLLDMILLTADIMELKANPKRKARGLVIEAELDKGRGPVATVLVQKGTLHVGDFISAGVAHGKVRAMIDDKGRRVKEAGPSTPVEILGLSDVPSAGEVFLAHDNDKTAKSYAETYLAQNKEKMLEETKGRMSLDDLFSQIQEGNLKELNLIVKADVQGSVEAVKQSLMKLSNEEVVVKCIHGGVGAINESDVSLASASNAIIIGFNVRPDATAKATAEREGVDVRLYKVIYQAIEDIEAAMKGMLDPVYEEKVIGHAEVRQIFKASAIGNIAGSYVLDGVFQRGCKVRITREGEQIFEGNLASLKRFKDDVKEVKAGYECGLVFEGFDKMQELDIVEAYIMVEVPR</sequence>
<dbReference type="GO" id="GO:0005525">
    <property type="term" value="F:GTP binding"/>
    <property type="evidence" value="ECO:0007669"/>
    <property type="project" value="UniProtKB-KW"/>
</dbReference>
<reference evidence="12 13" key="1">
    <citation type="submission" date="2019-08" db="EMBL/GenBank/DDBJ databases">
        <title>In-depth cultivation of the pig gut microbiome towards novel bacterial diversity and tailored functional studies.</title>
        <authorList>
            <person name="Wylensek D."/>
            <person name="Hitch T.C.A."/>
            <person name="Clavel T."/>
        </authorList>
    </citation>
    <scope>NUCLEOTIDE SEQUENCE [LARGE SCALE GENOMIC DNA]</scope>
    <source>
        <strain evidence="12 13">WCA3-601-WT-6H</strain>
    </source>
</reference>
<dbReference type="InterPro" id="IPR027417">
    <property type="entry name" value="P-loop_NTPase"/>
</dbReference>
<dbReference type="InterPro" id="IPR000795">
    <property type="entry name" value="T_Tr_GTP-bd_dom"/>
</dbReference>
<dbReference type="InterPro" id="IPR015760">
    <property type="entry name" value="TIF_IF2"/>
</dbReference>
<feature type="binding site" evidence="8">
    <location>
        <begin position="582"/>
        <end position="585"/>
    </location>
    <ligand>
        <name>GTP</name>
        <dbReference type="ChEBI" id="CHEBI:37565"/>
    </ligand>
</feature>
<evidence type="ECO:0000256" key="2">
    <source>
        <dbReference type="ARBA" id="ARBA00020675"/>
    </source>
</evidence>
<dbReference type="InterPro" id="IPR053905">
    <property type="entry name" value="EF-G-like_DII"/>
</dbReference>
<evidence type="ECO:0000256" key="4">
    <source>
        <dbReference type="ARBA" id="ARBA00022741"/>
    </source>
</evidence>
<feature type="domain" description="Tr-type G" evidence="11">
    <location>
        <begin position="473"/>
        <end position="642"/>
    </location>
</feature>
<dbReference type="InterPro" id="IPR006847">
    <property type="entry name" value="IF2_N"/>
</dbReference>
<dbReference type="InterPro" id="IPR044145">
    <property type="entry name" value="IF2_II"/>
</dbReference>
<feature type="compositionally biased region" description="Gly residues" evidence="10">
    <location>
        <begin position="264"/>
        <end position="287"/>
    </location>
</feature>
<dbReference type="InterPro" id="IPR036925">
    <property type="entry name" value="TIF_IF2_dom3_sf"/>
</dbReference>
<dbReference type="InterPro" id="IPR005225">
    <property type="entry name" value="Small_GTP-bd"/>
</dbReference>
<evidence type="ECO:0000259" key="11">
    <source>
        <dbReference type="PROSITE" id="PS51722"/>
    </source>
</evidence>
<dbReference type="NCBIfam" id="TIGR00231">
    <property type="entry name" value="small_GTP"/>
    <property type="match status" value="1"/>
</dbReference>
<evidence type="ECO:0000256" key="10">
    <source>
        <dbReference type="SAM" id="MobiDB-lite"/>
    </source>
</evidence>
<evidence type="ECO:0000256" key="6">
    <source>
        <dbReference type="ARBA" id="ARBA00023134"/>
    </source>
</evidence>
<comment type="subcellular location">
    <subcellularLocation>
        <location evidence="8">Cytoplasm</location>
    </subcellularLocation>
</comment>
<dbReference type="FunFam" id="3.40.50.10050:FF:000001">
    <property type="entry name" value="Translation initiation factor IF-2"/>
    <property type="match status" value="1"/>
</dbReference>
<dbReference type="Proteomes" id="UP000476055">
    <property type="component" value="Unassembled WGS sequence"/>
</dbReference>
<dbReference type="PANTHER" id="PTHR43381:SF5">
    <property type="entry name" value="TR-TYPE G DOMAIN-CONTAINING PROTEIN"/>
    <property type="match status" value="1"/>
</dbReference>
<evidence type="ECO:0000313" key="13">
    <source>
        <dbReference type="Proteomes" id="UP000476055"/>
    </source>
</evidence>
<evidence type="ECO:0000256" key="5">
    <source>
        <dbReference type="ARBA" id="ARBA00022917"/>
    </source>
</evidence>
<dbReference type="Pfam" id="PF11987">
    <property type="entry name" value="IF-2"/>
    <property type="match status" value="1"/>
</dbReference>
<evidence type="ECO:0000256" key="8">
    <source>
        <dbReference type="HAMAP-Rule" id="MF_00100"/>
    </source>
</evidence>
<gene>
    <name evidence="8 12" type="primary">infB</name>
    <name evidence="12" type="ORF">FYJ59_05215</name>
</gene>
<feature type="binding site" evidence="8">
    <location>
        <begin position="482"/>
        <end position="489"/>
    </location>
    <ligand>
        <name>GTP</name>
        <dbReference type="ChEBI" id="CHEBI:37565"/>
    </ligand>
</feature>
<keyword evidence="4 8" id="KW-0547">Nucleotide-binding</keyword>
<dbReference type="Gene3D" id="1.10.10.2480">
    <property type="match status" value="1"/>
</dbReference>
<keyword evidence="5 8" id="KW-0648">Protein biosynthesis</keyword>
<evidence type="ECO:0000256" key="7">
    <source>
        <dbReference type="ARBA" id="ARBA00025162"/>
    </source>
</evidence>
<dbReference type="NCBIfam" id="TIGR00487">
    <property type="entry name" value="IF-2"/>
    <property type="match status" value="1"/>
</dbReference>
<evidence type="ECO:0000313" key="12">
    <source>
        <dbReference type="EMBL" id="MST57643.1"/>
    </source>
</evidence>
<dbReference type="InterPro" id="IPR023115">
    <property type="entry name" value="TIF_IF2_dom3"/>
</dbReference>
<dbReference type="FunFam" id="2.40.30.10:FF:000008">
    <property type="entry name" value="Translation initiation factor IF-2"/>
    <property type="match status" value="1"/>
</dbReference>
<keyword evidence="8" id="KW-0963">Cytoplasm</keyword>
<feature type="region of interest" description="G-domain" evidence="8">
    <location>
        <begin position="476"/>
        <end position="624"/>
    </location>
</feature>
<evidence type="ECO:0000256" key="1">
    <source>
        <dbReference type="ARBA" id="ARBA00007733"/>
    </source>
</evidence>
<dbReference type="CDD" id="cd01887">
    <property type="entry name" value="IF2_eIF5B"/>
    <property type="match status" value="1"/>
</dbReference>
<feature type="binding site" evidence="8">
    <location>
        <begin position="528"/>
        <end position="532"/>
    </location>
    <ligand>
        <name>GTP</name>
        <dbReference type="ChEBI" id="CHEBI:37565"/>
    </ligand>
</feature>
<feature type="compositionally biased region" description="Polar residues" evidence="10">
    <location>
        <begin position="249"/>
        <end position="262"/>
    </location>
</feature>
<dbReference type="EMBL" id="VUMU01000004">
    <property type="protein sequence ID" value="MST57643.1"/>
    <property type="molecule type" value="Genomic_DNA"/>
</dbReference>
<feature type="region of interest" description="Disordered" evidence="10">
    <location>
        <begin position="51"/>
        <end position="372"/>
    </location>
</feature>
<dbReference type="GO" id="GO:0003743">
    <property type="term" value="F:translation initiation factor activity"/>
    <property type="evidence" value="ECO:0007669"/>
    <property type="project" value="UniProtKB-UniRule"/>
</dbReference>
<protein>
    <recommendedName>
        <fullName evidence="2 8">Translation initiation factor IF-2</fullName>
    </recommendedName>
</protein>
<name>A0A6L5YHQ4_9FIRM</name>